<dbReference type="InterPro" id="IPR011009">
    <property type="entry name" value="Kinase-like_dom_sf"/>
</dbReference>
<dbReference type="InterPro" id="IPR008271">
    <property type="entry name" value="Ser/Thr_kinase_AS"/>
</dbReference>
<keyword evidence="2" id="KW-0723">Serine/threonine-protein kinase</keyword>
<accession>A0A8E2AZT3</accession>
<keyword evidence="5 11" id="KW-0418">Kinase</keyword>
<reference evidence="11 12" key="1">
    <citation type="submission" date="2016-07" db="EMBL/GenBank/DDBJ databases">
        <title>Draft genome of the white-rot fungus Obba rivulosa 3A-2.</title>
        <authorList>
            <consortium name="DOE Joint Genome Institute"/>
            <person name="Miettinen O."/>
            <person name="Riley R."/>
            <person name="Acob R."/>
            <person name="Barry K."/>
            <person name="Cullen D."/>
            <person name="De Vries R."/>
            <person name="Hainaut M."/>
            <person name="Hatakka A."/>
            <person name="Henrissat B."/>
            <person name="Hilden K."/>
            <person name="Kuo R."/>
            <person name="Labutti K."/>
            <person name="Lipzen A."/>
            <person name="Makela M.R."/>
            <person name="Sandor L."/>
            <person name="Spatafora J.W."/>
            <person name="Grigoriev I.V."/>
            <person name="Hibbett D.S."/>
        </authorList>
    </citation>
    <scope>NUCLEOTIDE SEQUENCE [LARGE SCALE GENOMIC DNA]</scope>
    <source>
        <strain evidence="11 12">3A-2</strain>
    </source>
</reference>
<dbReference type="EMBL" id="KV722374">
    <property type="protein sequence ID" value="OCH92134.1"/>
    <property type="molecule type" value="Genomic_DNA"/>
</dbReference>
<dbReference type="Proteomes" id="UP000250043">
    <property type="component" value="Unassembled WGS sequence"/>
</dbReference>
<keyword evidence="6" id="KW-0067">ATP-binding</keyword>
<dbReference type="Gene3D" id="3.30.200.20">
    <property type="entry name" value="Phosphorylase Kinase, domain 1"/>
    <property type="match status" value="1"/>
</dbReference>
<protein>
    <recommendedName>
        <fullName evidence="1">cAMP-dependent protein kinase</fullName>
        <ecNumber evidence="1">2.7.11.11</ecNumber>
    </recommendedName>
</protein>
<dbReference type="GO" id="GO:0005524">
    <property type="term" value="F:ATP binding"/>
    <property type="evidence" value="ECO:0007669"/>
    <property type="project" value="UniProtKB-KW"/>
</dbReference>
<evidence type="ECO:0000256" key="4">
    <source>
        <dbReference type="ARBA" id="ARBA00022741"/>
    </source>
</evidence>
<evidence type="ECO:0000256" key="3">
    <source>
        <dbReference type="ARBA" id="ARBA00022679"/>
    </source>
</evidence>
<dbReference type="PROSITE" id="PS50011">
    <property type="entry name" value="PROTEIN_KINASE_DOM"/>
    <property type="match status" value="1"/>
</dbReference>
<dbReference type="PANTHER" id="PTHR24353:SF143">
    <property type="entry name" value="PROTEIN KINASE DOMAIN-CONTAINING PROTEIN"/>
    <property type="match status" value="1"/>
</dbReference>
<evidence type="ECO:0000313" key="12">
    <source>
        <dbReference type="Proteomes" id="UP000250043"/>
    </source>
</evidence>
<evidence type="ECO:0000256" key="7">
    <source>
        <dbReference type="ARBA" id="ARBA00047292"/>
    </source>
</evidence>
<dbReference type="GO" id="GO:0004691">
    <property type="term" value="F:cAMP-dependent protein kinase activity"/>
    <property type="evidence" value="ECO:0007669"/>
    <property type="project" value="UniProtKB-EC"/>
</dbReference>
<dbReference type="SUPFAM" id="SSF56112">
    <property type="entry name" value="Protein kinase-like (PK-like)"/>
    <property type="match status" value="1"/>
</dbReference>
<gene>
    <name evidence="11" type="ORF">OBBRIDRAFT_774078</name>
</gene>
<evidence type="ECO:0000256" key="9">
    <source>
        <dbReference type="SAM" id="MobiDB-lite"/>
    </source>
</evidence>
<sequence length="454" mass="51998">MPAIRSKPLSIRPSPLSTDSGKGSSVYTKSSRLRNHHRTHNENTLSPKTVQERHSPHLMRNDQHVPQPQPSNANGCRQPLRLNDLEVVRTLGSGGFGSVMAVRIKAEERRRRAAEGHHRMEGEDLFYAVKSVDKESTLHDEADGDMQPFALAEKHRERRALVQLPWHPFVAGILNAFTDPLNTYLLLELASGKSLHYYLKKAEPLPMKDVRFYLANVTIAIEFLHENGIIHRDVKPDNFIVGPDGYLQLCDLGSAARIDDEEAWSYTGVGTSPYHSPEVAALASQYMPVERQYRWSIDWWAVALIAYELVAKRPAYVPLEHIGDPVNDFPTRSWYWPPGMNINNSLDDLVRGMLDTRWDQRKSKGCIWYKGRFQNLHIRQHPFMGKVNWKKMEQRRYSAPSITVPYPKMTDGWNRQPFMSQDTIPGLSIADLPVSHRHDKRFKCIVPIPPPSEH</sequence>
<evidence type="ECO:0000256" key="8">
    <source>
        <dbReference type="ARBA" id="ARBA00047454"/>
    </source>
</evidence>
<dbReference type="Gene3D" id="1.10.510.10">
    <property type="entry name" value="Transferase(Phosphotransferase) domain 1"/>
    <property type="match status" value="1"/>
</dbReference>
<keyword evidence="4" id="KW-0547">Nucleotide-binding</keyword>
<comment type="catalytic activity">
    <reaction evidence="8">
        <text>L-seryl-[protein] + ATP = O-phospho-L-seryl-[protein] + ADP + H(+)</text>
        <dbReference type="Rhea" id="RHEA:17989"/>
        <dbReference type="Rhea" id="RHEA-COMP:9863"/>
        <dbReference type="Rhea" id="RHEA-COMP:11604"/>
        <dbReference type="ChEBI" id="CHEBI:15378"/>
        <dbReference type="ChEBI" id="CHEBI:29999"/>
        <dbReference type="ChEBI" id="CHEBI:30616"/>
        <dbReference type="ChEBI" id="CHEBI:83421"/>
        <dbReference type="ChEBI" id="CHEBI:456216"/>
        <dbReference type="EC" id="2.7.11.11"/>
    </reaction>
</comment>
<dbReference type="OrthoDB" id="10252171at2759"/>
<evidence type="ECO:0000256" key="2">
    <source>
        <dbReference type="ARBA" id="ARBA00022527"/>
    </source>
</evidence>
<name>A0A8E2AZT3_9APHY</name>
<dbReference type="Pfam" id="PF00069">
    <property type="entry name" value="Pkinase"/>
    <property type="match status" value="1"/>
</dbReference>
<feature type="region of interest" description="Disordered" evidence="9">
    <location>
        <begin position="1"/>
        <end position="55"/>
    </location>
</feature>
<dbReference type="PANTHER" id="PTHR24353">
    <property type="entry name" value="CYCLIC NUCLEOTIDE-DEPENDENT PROTEIN KINASE"/>
    <property type="match status" value="1"/>
</dbReference>
<dbReference type="EC" id="2.7.11.11" evidence="1"/>
<evidence type="ECO:0000256" key="5">
    <source>
        <dbReference type="ARBA" id="ARBA00022777"/>
    </source>
</evidence>
<dbReference type="AlphaFoldDB" id="A0A8E2AZT3"/>
<dbReference type="GO" id="GO:0005952">
    <property type="term" value="C:cAMP-dependent protein kinase complex"/>
    <property type="evidence" value="ECO:0007669"/>
    <property type="project" value="TreeGrafter"/>
</dbReference>
<dbReference type="PROSITE" id="PS00108">
    <property type="entry name" value="PROTEIN_KINASE_ST"/>
    <property type="match status" value="1"/>
</dbReference>
<comment type="catalytic activity">
    <reaction evidence="7">
        <text>L-threonyl-[protein] + ATP = O-phospho-L-threonyl-[protein] + ADP + H(+)</text>
        <dbReference type="Rhea" id="RHEA:46608"/>
        <dbReference type="Rhea" id="RHEA-COMP:11060"/>
        <dbReference type="Rhea" id="RHEA-COMP:11605"/>
        <dbReference type="ChEBI" id="CHEBI:15378"/>
        <dbReference type="ChEBI" id="CHEBI:30013"/>
        <dbReference type="ChEBI" id="CHEBI:30616"/>
        <dbReference type="ChEBI" id="CHEBI:61977"/>
        <dbReference type="ChEBI" id="CHEBI:456216"/>
        <dbReference type="EC" id="2.7.11.11"/>
    </reaction>
</comment>
<evidence type="ECO:0000256" key="1">
    <source>
        <dbReference type="ARBA" id="ARBA00012444"/>
    </source>
</evidence>
<evidence type="ECO:0000259" key="10">
    <source>
        <dbReference type="PROSITE" id="PS50011"/>
    </source>
</evidence>
<dbReference type="SMART" id="SM00220">
    <property type="entry name" value="S_TKc"/>
    <property type="match status" value="1"/>
</dbReference>
<keyword evidence="12" id="KW-1185">Reference proteome</keyword>
<feature type="compositionally biased region" description="Polar residues" evidence="9">
    <location>
        <begin position="15"/>
        <end position="30"/>
    </location>
</feature>
<evidence type="ECO:0000313" key="11">
    <source>
        <dbReference type="EMBL" id="OCH92134.1"/>
    </source>
</evidence>
<feature type="domain" description="Protein kinase" evidence="10">
    <location>
        <begin position="85"/>
        <end position="384"/>
    </location>
</feature>
<evidence type="ECO:0000256" key="6">
    <source>
        <dbReference type="ARBA" id="ARBA00022840"/>
    </source>
</evidence>
<proteinExistence type="predicted"/>
<keyword evidence="3" id="KW-0808">Transferase</keyword>
<organism evidence="11 12">
    <name type="scientific">Obba rivulosa</name>
    <dbReference type="NCBI Taxonomy" id="1052685"/>
    <lineage>
        <taxon>Eukaryota</taxon>
        <taxon>Fungi</taxon>
        <taxon>Dikarya</taxon>
        <taxon>Basidiomycota</taxon>
        <taxon>Agaricomycotina</taxon>
        <taxon>Agaricomycetes</taxon>
        <taxon>Polyporales</taxon>
        <taxon>Gelatoporiaceae</taxon>
        <taxon>Obba</taxon>
    </lineage>
</organism>
<dbReference type="InterPro" id="IPR000719">
    <property type="entry name" value="Prot_kinase_dom"/>
</dbReference>